<organism evidence="1 2">
    <name type="scientific">Paenibacillus roseus</name>
    <dbReference type="NCBI Taxonomy" id="2798579"/>
    <lineage>
        <taxon>Bacteria</taxon>
        <taxon>Bacillati</taxon>
        <taxon>Bacillota</taxon>
        <taxon>Bacilli</taxon>
        <taxon>Bacillales</taxon>
        <taxon>Paenibacillaceae</taxon>
        <taxon>Paenibacillus</taxon>
    </lineage>
</organism>
<name>A0A934MSQ9_9BACL</name>
<comment type="caution">
    <text evidence="1">The sequence shown here is derived from an EMBL/GenBank/DDBJ whole genome shotgun (WGS) entry which is preliminary data.</text>
</comment>
<evidence type="ECO:0000313" key="1">
    <source>
        <dbReference type="EMBL" id="MBJ6364193.1"/>
    </source>
</evidence>
<dbReference type="Proteomes" id="UP000640274">
    <property type="component" value="Unassembled WGS sequence"/>
</dbReference>
<dbReference type="EMBL" id="JAELUP010000117">
    <property type="protein sequence ID" value="MBJ6364193.1"/>
    <property type="molecule type" value="Genomic_DNA"/>
</dbReference>
<protein>
    <submittedName>
        <fullName evidence="1">Uncharacterized protein</fullName>
    </submittedName>
</protein>
<accession>A0A934MSQ9</accession>
<reference evidence="1" key="1">
    <citation type="submission" date="2020-12" db="EMBL/GenBank/DDBJ databases">
        <authorList>
            <person name="Huq M.A."/>
        </authorList>
    </citation>
    <scope>NUCLEOTIDE SEQUENCE</scope>
    <source>
        <strain evidence="1">MAHUQ-46</strain>
    </source>
</reference>
<keyword evidence="2" id="KW-1185">Reference proteome</keyword>
<dbReference type="RefSeq" id="WP_199021791.1">
    <property type="nucleotide sequence ID" value="NZ_JAELUP010000117.1"/>
</dbReference>
<proteinExistence type="predicted"/>
<gene>
    <name evidence="1" type="ORF">JFN88_23535</name>
</gene>
<dbReference type="AlphaFoldDB" id="A0A934MSQ9"/>
<evidence type="ECO:0000313" key="2">
    <source>
        <dbReference type="Proteomes" id="UP000640274"/>
    </source>
</evidence>
<sequence>MAVNTKIKAVVCSVCGKDLSHKSSRWCCQKKPVEVEREKQRITGMFKVVDWFSSRSSACLVIEREEGGRFYLYMSDVFKYLNGHQLGSLTLEETKKGSAYGWRVEAKGARNSDEKDGEDDAE</sequence>